<reference evidence="5 6" key="2">
    <citation type="submission" date="2020-03" db="EMBL/GenBank/DDBJ databases">
        <authorList>
            <person name="Ichikawa N."/>
            <person name="Kimura A."/>
            <person name="Kitahashi Y."/>
            <person name="Uohara A."/>
        </authorList>
    </citation>
    <scope>NUCLEOTIDE SEQUENCE [LARGE SCALE GENOMIC DNA]</scope>
    <source>
        <strain evidence="5 6">NBRC 105367</strain>
    </source>
</reference>
<evidence type="ECO:0000313" key="5">
    <source>
        <dbReference type="EMBL" id="BCB82925.1"/>
    </source>
</evidence>
<dbReference type="PRINTS" id="PR00038">
    <property type="entry name" value="HTHLUXR"/>
</dbReference>
<dbReference type="InterPro" id="IPR000792">
    <property type="entry name" value="Tscrpt_reg_LuxR_C"/>
</dbReference>
<dbReference type="Gene3D" id="1.10.10.10">
    <property type="entry name" value="Winged helix-like DNA-binding domain superfamily/Winged helix DNA-binding domain"/>
    <property type="match status" value="2"/>
</dbReference>
<dbReference type="Proteomes" id="UP000503011">
    <property type="component" value="Chromosome"/>
</dbReference>
<keyword evidence="2" id="KW-0238">DNA-binding</keyword>
<name>A0A6F8Y9Z7_9ACTN</name>
<dbReference type="AlphaFoldDB" id="A0A6F8Y9Z7"/>
<evidence type="ECO:0000313" key="6">
    <source>
        <dbReference type="Proteomes" id="UP000503011"/>
    </source>
</evidence>
<dbReference type="PANTHER" id="PTHR44688">
    <property type="entry name" value="DNA-BINDING TRANSCRIPTIONAL ACTIVATOR DEVR_DOSR"/>
    <property type="match status" value="1"/>
</dbReference>
<evidence type="ECO:0000256" key="3">
    <source>
        <dbReference type="ARBA" id="ARBA00023163"/>
    </source>
</evidence>
<dbReference type="PROSITE" id="PS50043">
    <property type="entry name" value="HTH_LUXR_2"/>
    <property type="match status" value="2"/>
</dbReference>
<keyword evidence="1" id="KW-0805">Transcription regulation</keyword>
<sequence>MRYPFDEVPLAAGAGLVAVSRDGSAGLLPGERLVLTRHPLARVIGVGRGAVEAVDASARLRMATYEMLVGRDEDARRRMGAAGSRTPVEDARGVRAVMLLTSVWQGRLAGLDLSMPAPGDDDTPAGLLEVAAVAFGRLCVDGDGTGHTWAEQSALTDRFTAGAESLLAAMSGHRDRFVAGLPFVIHAAGIGSLSEHSAWSSDYLARLGAGARRYGLAAWVPIVEFFEAFALQHLGEFDRARRLIAAALPGLRRDPNSPWLPFALATECFVSGIGAHPVDLRSIERELLTSTWRARRPIAAHTGIHLMAAGLAELGDPVGARRVLAEAGDLRQLRLVNEDRVRAYEIAFQAALADGDRPGAARFVDDVGALMASAAQRAAFARMRSLLGMPADPIGTAQASGTAIELVRARWSTLANALVRGDREDALSELAALDAVAAELRTTAIRARAVELLRSATERLPATLTPRQLEVAALAAAGMTNREIAAHLFLGVRTVETYISAALRALGLRRRSELGALRLTDPENSVEESAQLGSVADLTNRQGQVAALVAAGCTNAQIARTLSLVEKTVEKHIATIKANLGATSRASITAAFIRAAPRVEDAHPDR</sequence>
<dbReference type="InterPro" id="IPR016032">
    <property type="entry name" value="Sig_transdc_resp-reg_C-effctor"/>
</dbReference>
<organism evidence="5 6">
    <name type="scientific">Phytohabitans suffuscus</name>
    <dbReference type="NCBI Taxonomy" id="624315"/>
    <lineage>
        <taxon>Bacteria</taxon>
        <taxon>Bacillati</taxon>
        <taxon>Actinomycetota</taxon>
        <taxon>Actinomycetes</taxon>
        <taxon>Micromonosporales</taxon>
        <taxon>Micromonosporaceae</taxon>
    </lineage>
</organism>
<evidence type="ECO:0000256" key="1">
    <source>
        <dbReference type="ARBA" id="ARBA00023015"/>
    </source>
</evidence>
<dbReference type="KEGG" id="psuu:Psuf_002380"/>
<dbReference type="GO" id="GO:0006355">
    <property type="term" value="P:regulation of DNA-templated transcription"/>
    <property type="evidence" value="ECO:0007669"/>
    <property type="project" value="InterPro"/>
</dbReference>
<evidence type="ECO:0000259" key="4">
    <source>
        <dbReference type="PROSITE" id="PS50043"/>
    </source>
</evidence>
<dbReference type="PANTHER" id="PTHR44688:SF16">
    <property type="entry name" value="DNA-BINDING TRANSCRIPTIONAL ACTIVATOR DEVR_DOSR"/>
    <property type="match status" value="1"/>
</dbReference>
<keyword evidence="6" id="KW-1185">Reference proteome</keyword>
<dbReference type="CDD" id="cd06170">
    <property type="entry name" value="LuxR_C_like"/>
    <property type="match status" value="2"/>
</dbReference>
<gene>
    <name evidence="5" type="ORF">Psuf_002380</name>
</gene>
<protein>
    <recommendedName>
        <fullName evidence="4">HTH luxR-type domain-containing protein</fullName>
    </recommendedName>
</protein>
<feature type="domain" description="HTH luxR-type" evidence="4">
    <location>
        <begin position="457"/>
        <end position="522"/>
    </location>
</feature>
<proteinExistence type="predicted"/>
<dbReference type="Pfam" id="PF00196">
    <property type="entry name" value="GerE"/>
    <property type="match status" value="2"/>
</dbReference>
<keyword evidence="3" id="KW-0804">Transcription</keyword>
<dbReference type="EMBL" id="AP022871">
    <property type="protein sequence ID" value="BCB82925.1"/>
    <property type="molecule type" value="Genomic_DNA"/>
</dbReference>
<feature type="domain" description="HTH luxR-type" evidence="4">
    <location>
        <begin position="531"/>
        <end position="596"/>
    </location>
</feature>
<dbReference type="SMART" id="SM00421">
    <property type="entry name" value="HTH_LUXR"/>
    <property type="match status" value="2"/>
</dbReference>
<accession>A0A6F8Y9Z7</accession>
<dbReference type="InterPro" id="IPR036388">
    <property type="entry name" value="WH-like_DNA-bd_sf"/>
</dbReference>
<dbReference type="GO" id="GO:0003677">
    <property type="term" value="F:DNA binding"/>
    <property type="evidence" value="ECO:0007669"/>
    <property type="project" value="UniProtKB-KW"/>
</dbReference>
<reference evidence="5 6" key="1">
    <citation type="submission" date="2020-03" db="EMBL/GenBank/DDBJ databases">
        <title>Whole genome shotgun sequence of Phytohabitans suffuscus NBRC 105367.</title>
        <authorList>
            <person name="Komaki H."/>
            <person name="Tamura T."/>
        </authorList>
    </citation>
    <scope>NUCLEOTIDE SEQUENCE [LARGE SCALE GENOMIC DNA]</scope>
    <source>
        <strain evidence="5 6">NBRC 105367</strain>
    </source>
</reference>
<dbReference type="SUPFAM" id="SSF46894">
    <property type="entry name" value="C-terminal effector domain of the bipartite response regulators"/>
    <property type="match status" value="2"/>
</dbReference>
<evidence type="ECO:0000256" key="2">
    <source>
        <dbReference type="ARBA" id="ARBA00023125"/>
    </source>
</evidence>